<dbReference type="InParanoid" id="F4R9U0"/>
<reference evidence="2" key="1">
    <citation type="journal article" date="2011" name="Proc. Natl. Acad. Sci. U.S.A.">
        <title>Obligate biotrophy features unraveled by the genomic analysis of rust fungi.</title>
        <authorList>
            <person name="Duplessis S."/>
            <person name="Cuomo C.A."/>
            <person name="Lin Y.-C."/>
            <person name="Aerts A."/>
            <person name="Tisserant E."/>
            <person name="Veneault-Fourrey C."/>
            <person name="Joly D.L."/>
            <person name="Hacquard S."/>
            <person name="Amselem J."/>
            <person name="Cantarel B.L."/>
            <person name="Chiu R."/>
            <person name="Coutinho P.M."/>
            <person name="Feau N."/>
            <person name="Field M."/>
            <person name="Frey P."/>
            <person name="Gelhaye E."/>
            <person name="Goldberg J."/>
            <person name="Grabherr M.G."/>
            <person name="Kodira C.D."/>
            <person name="Kohler A."/>
            <person name="Kuees U."/>
            <person name="Lindquist E.A."/>
            <person name="Lucas S.M."/>
            <person name="Mago R."/>
            <person name="Mauceli E."/>
            <person name="Morin E."/>
            <person name="Murat C."/>
            <person name="Pangilinan J.L."/>
            <person name="Park R."/>
            <person name="Pearson M."/>
            <person name="Quesneville H."/>
            <person name="Rouhier N."/>
            <person name="Sakthikumar S."/>
            <person name="Salamov A.A."/>
            <person name="Schmutz J."/>
            <person name="Selles B."/>
            <person name="Shapiro H."/>
            <person name="Tanguay P."/>
            <person name="Tuskan G.A."/>
            <person name="Henrissat B."/>
            <person name="Van de Peer Y."/>
            <person name="Rouze P."/>
            <person name="Ellis J.G."/>
            <person name="Dodds P.N."/>
            <person name="Schein J.E."/>
            <person name="Zhong S."/>
            <person name="Hamelin R.C."/>
            <person name="Grigoriev I.V."/>
            <person name="Szabo L.J."/>
            <person name="Martin F."/>
        </authorList>
    </citation>
    <scope>NUCLEOTIDE SEQUENCE [LARGE SCALE GENOMIC DNA]</scope>
    <source>
        <strain evidence="2">98AG31 / pathotype 3-4-7</strain>
    </source>
</reference>
<dbReference type="AlphaFoldDB" id="F4R9U0"/>
<dbReference type="Proteomes" id="UP000001072">
    <property type="component" value="Unassembled WGS sequence"/>
</dbReference>
<dbReference type="GeneID" id="18921922"/>
<name>F4R9U0_MELLP</name>
<gene>
    <name evidence="1" type="ORF">MELLADRAFT_103262</name>
</gene>
<evidence type="ECO:0000313" key="2">
    <source>
        <dbReference type="Proteomes" id="UP000001072"/>
    </source>
</evidence>
<dbReference type="KEGG" id="mlr:MELLADRAFT_103262"/>
<sequence>MQATTRMRLAGIGPYTKLTLKWAGPLMVQDCVSTGSALDLLGTTADLSSITPQRHNGRLRNTYDASVVLNQIDGPVNVTLVQEVTAGAEYPTGQLHLHGVVVRGQSQPSMRLVIEHEEAVGAYWADTSMGPSPGLNVLGRGMVLSDSLVSLAISGQKWRVAAVMHREWDMQAVGLDGTPGSVVAGQLLLLRGTVLSMNGSNGRWVVKVVVKNISPFGSEAPISS</sequence>
<evidence type="ECO:0000313" key="1">
    <source>
        <dbReference type="EMBL" id="EGG10675.1"/>
    </source>
</evidence>
<organism evidence="2">
    <name type="scientific">Melampsora larici-populina (strain 98AG31 / pathotype 3-4-7)</name>
    <name type="common">Poplar leaf rust fungus</name>
    <dbReference type="NCBI Taxonomy" id="747676"/>
    <lineage>
        <taxon>Eukaryota</taxon>
        <taxon>Fungi</taxon>
        <taxon>Dikarya</taxon>
        <taxon>Basidiomycota</taxon>
        <taxon>Pucciniomycotina</taxon>
        <taxon>Pucciniomycetes</taxon>
        <taxon>Pucciniales</taxon>
        <taxon>Melampsoraceae</taxon>
        <taxon>Melampsora</taxon>
    </lineage>
</organism>
<proteinExistence type="predicted"/>
<dbReference type="HOGENOM" id="CLU_1250906_0_0_1"/>
<keyword evidence="2" id="KW-1185">Reference proteome</keyword>
<protein>
    <submittedName>
        <fullName evidence="1">Uncharacterized protein</fullName>
    </submittedName>
</protein>
<accession>F4R9U0</accession>
<dbReference type="RefSeq" id="XP_007406144.1">
    <property type="nucleotide sequence ID" value="XM_007406082.1"/>
</dbReference>
<dbReference type="VEuPathDB" id="FungiDB:MELLADRAFT_103262"/>
<dbReference type="EMBL" id="GL883094">
    <property type="protein sequence ID" value="EGG10675.1"/>
    <property type="molecule type" value="Genomic_DNA"/>
</dbReference>